<comment type="caution">
    <text evidence="2">The sequence shown here is derived from an EMBL/GenBank/DDBJ whole genome shotgun (WGS) entry which is preliminary data.</text>
</comment>
<keyword evidence="1" id="KW-0732">Signal</keyword>
<dbReference type="InterPro" id="IPR025316">
    <property type="entry name" value="DUF4221"/>
</dbReference>
<dbReference type="PROSITE" id="PS51257">
    <property type="entry name" value="PROKAR_LIPOPROTEIN"/>
    <property type="match status" value="1"/>
</dbReference>
<evidence type="ECO:0000256" key="1">
    <source>
        <dbReference type="SAM" id="SignalP"/>
    </source>
</evidence>
<feature type="chain" id="PRO_5016330006" evidence="1">
    <location>
        <begin position="25"/>
        <end position="381"/>
    </location>
</feature>
<dbReference type="Pfam" id="PF13970">
    <property type="entry name" value="DUF4221"/>
    <property type="match status" value="1"/>
</dbReference>
<proteinExistence type="predicted"/>
<dbReference type="EMBL" id="QKTX01000002">
    <property type="protein sequence ID" value="PZV86245.1"/>
    <property type="molecule type" value="Genomic_DNA"/>
</dbReference>
<evidence type="ECO:0000313" key="3">
    <source>
        <dbReference type="Proteomes" id="UP000248917"/>
    </source>
</evidence>
<feature type="signal peptide" evidence="1">
    <location>
        <begin position="1"/>
        <end position="24"/>
    </location>
</feature>
<reference evidence="2 3" key="1">
    <citation type="submission" date="2018-06" db="EMBL/GenBank/DDBJ databases">
        <title>Genomic Encyclopedia of Archaeal and Bacterial Type Strains, Phase II (KMG-II): from individual species to whole genera.</title>
        <authorList>
            <person name="Goeker M."/>
        </authorList>
    </citation>
    <scope>NUCLEOTIDE SEQUENCE [LARGE SCALE GENOMIC DNA]</scope>
    <source>
        <strain evidence="2 3">T4</strain>
    </source>
</reference>
<gene>
    <name evidence="2" type="ORF">CLV31_102141</name>
</gene>
<dbReference type="Proteomes" id="UP000248917">
    <property type="component" value="Unassembled WGS sequence"/>
</dbReference>
<protein>
    <submittedName>
        <fullName evidence="2">Uncharacterized protein DUF4221</fullName>
    </submittedName>
</protein>
<evidence type="ECO:0000313" key="2">
    <source>
        <dbReference type="EMBL" id="PZV86245.1"/>
    </source>
</evidence>
<organism evidence="2 3">
    <name type="scientific">Algoriphagus aquaeductus</name>
    <dbReference type="NCBI Taxonomy" id="475299"/>
    <lineage>
        <taxon>Bacteria</taxon>
        <taxon>Pseudomonadati</taxon>
        <taxon>Bacteroidota</taxon>
        <taxon>Cytophagia</taxon>
        <taxon>Cytophagales</taxon>
        <taxon>Cyclobacteriaceae</taxon>
        <taxon>Algoriphagus</taxon>
    </lineage>
</organism>
<keyword evidence="3" id="KW-1185">Reference proteome</keyword>
<sequence length="381" mass="43633">MRKLAVLFLLPLIFSCGGSSSEKAESGNILENLTYTVDTVVVNAKGRIFDLSMGIHNSSISSDLSTFYHFDIKKFFMNEVNLNRLELTGIHPFTTEGPDGVGFNPPRIQSLGNDRVFMASTGIGAGIFSKSGKKEKSLKFNFREIDGLTQFEEGLITNQVILSDDEKYMFSTTRNLPSNEEVFLYVIDTENKSGKNIALPALNLALESTIWLVSGNSGTVHQEAIFTQLVDGKIYISSTVTSDVYYYNYLQDSLQLFEFPHQLVNPKKTGSVQRQYSDEKPFDLERAKLLYQTGFEKLLWDDERNQFFRFARKPIPDEERKWYERADIYLFAYDKDLNLLGEKYLPELNEVPEFPFFKDGKLWSYVNVEDELGFAVIDFKF</sequence>
<accession>A0A326RWM2</accession>
<dbReference type="AlphaFoldDB" id="A0A326RWM2"/>
<name>A0A326RWM2_9BACT</name>